<dbReference type="RefSeq" id="WP_190118479.1">
    <property type="nucleotide sequence ID" value="NZ_BMVR01000011.1"/>
</dbReference>
<sequence>MDADWPTGGLDPVRRLRVLAAGLNPVMYAEAHLDVSFAEVWAVAGDLEGELPHLIPSIRAFRLEEGGAGGAAAGGRDRCRAVAHGPLGHAADFDVLLQSGWCLMQSRMVIGGMAAVAEGAGTRFAVLGGARPSWLRSGLSPLRPIGRGRGARMIDRARRRVAVRRVDVRESRS</sequence>
<name>A0ABS0WY55_9ACTN</name>
<protein>
    <submittedName>
        <fullName evidence="1">Uncharacterized protein</fullName>
    </submittedName>
</protein>
<reference evidence="1 2" key="1">
    <citation type="submission" date="2020-12" db="EMBL/GenBank/DDBJ databases">
        <title>Streptomyces typhae sp. nov., a novel endophytic actinomycete isolated from the root of cattail pollen (Typha angustifolia L.).</title>
        <authorList>
            <person name="Peng C."/>
            <person name="Liu C."/>
        </authorList>
    </citation>
    <scope>NUCLEOTIDE SEQUENCE [LARGE SCALE GENOMIC DNA]</scope>
    <source>
        <strain evidence="1 2">JCM 4753</strain>
    </source>
</reference>
<organism evidence="1 2">
    <name type="scientific">Streptomyces flavofungini</name>
    <dbReference type="NCBI Taxonomy" id="68200"/>
    <lineage>
        <taxon>Bacteria</taxon>
        <taxon>Bacillati</taxon>
        <taxon>Actinomycetota</taxon>
        <taxon>Actinomycetes</taxon>
        <taxon>Kitasatosporales</taxon>
        <taxon>Streptomycetaceae</taxon>
        <taxon>Streptomyces</taxon>
    </lineage>
</organism>
<dbReference type="EMBL" id="JAEKOZ010000001">
    <property type="protein sequence ID" value="MBJ3805863.1"/>
    <property type="molecule type" value="Genomic_DNA"/>
</dbReference>
<gene>
    <name evidence="1" type="ORF">JGB26_01775</name>
</gene>
<evidence type="ECO:0000313" key="1">
    <source>
        <dbReference type="EMBL" id="MBJ3805863.1"/>
    </source>
</evidence>
<proteinExistence type="predicted"/>
<evidence type="ECO:0000313" key="2">
    <source>
        <dbReference type="Proteomes" id="UP000634780"/>
    </source>
</evidence>
<accession>A0ABS0WY55</accession>
<dbReference type="Proteomes" id="UP000634780">
    <property type="component" value="Unassembled WGS sequence"/>
</dbReference>
<keyword evidence="2" id="KW-1185">Reference proteome</keyword>
<comment type="caution">
    <text evidence="1">The sequence shown here is derived from an EMBL/GenBank/DDBJ whole genome shotgun (WGS) entry which is preliminary data.</text>
</comment>